<gene>
    <name evidence="2" type="ORF">PM3016_6727</name>
</gene>
<sequence>MTIVLWLYLTLAGAGAAAGSGVPAAEPAGEAVLADGLPSAAELQALPLLAEGPGGLRLLAVEPSRSGMYPRLELHAGGISRAFEWSTADHPAYRPTLYRGNYDGDELPEIAVVLTQGYGSGVSVQELHVVNEEDLTELAVEHPVDAAASRVESEVTPRQDGTVHVSARTDGSLVRRTYSAGDAGSWLGEVHFGSIVKYRVDENRITALLPGQVSPAEFALIAEAEYGRDLRVQRILLREDTTASN</sequence>
<dbReference type="RefSeq" id="WP_014372379.1">
    <property type="nucleotide sequence ID" value="NC_016935.1"/>
</dbReference>
<keyword evidence="1" id="KW-0732">Signal</keyword>
<accession>H6NNL4</accession>
<dbReference type="Proteomes" id="UP000007523">
    <property type="component" value="Chromosome"/>
</dbReference>
<dbReference type="AlphaFoldDB" id="H6NNL4"/>
<feature type="signal peptide" evidence="1">
    <location>
        <begin position="1"/>
        <end position="24"/>
    </location>
</feature>
<evidence type="ECO:0000256" key="1">
    <source>
        <dbReference type="SAM" id="SignalP"/>
    </source>
</evidence>
<dbReference type="HOGENOM" id="CLU_1132735_0_0_9"/>
<organism evidence="2 3">
    <name type="scientific">Paenibacillus mucilaginosus 3016</name>
    <dbReference type="NCBI Taxonomy" id="1116391"/>
    <lineage>
        <taxon>Bacteria</taxon>
        <taxon>Bacillati</taxon>
        <taxon>Bacillota</taxon>
        <taxon>Bacilli</taxon>
        <taxon>Bacillales</taxon>
        <taxon>Paenibacillaceae</taxon>
        <taxon>Paenibacillus</taxon>
    </lineage>
</organism>
<dbReference type="STRING" id="1116391.PM3016_6727"/>
<keyword evidence="3" id="KW-1185">Reference proteome</keyword>
<dbReference type="EMBL" id="CP003235">
    <property type="protein sequence ID" value="AFC33335.1"/>
    <property type="molecule type" value="Genomic_DNA"/>
</dbReference>
<proteinExistence type="predicted"/>
<evidence type="ECO:0000313" key="2">
    <source>
        <dbReference type="EMBL" id="AFC33335.1"/>
    </source>
</evidence>
<feature type="chain" id="PRO_5039331824" evidence="1">
    <location>
        <begin position="25"/>
        <end position="245"/>
    </location>
</feature>
<dbReference type="KEGG" id="pmq:PM3016_6727"/>
<evidence type="ECO:0000313" key="3">
    <source>
        <dbReference type="Proteomes" id="UP000007523"/>
    </source>
</evidence>
<reference evidence="2 3" key="1">
    <citation type="journal article" date="2012" name="J. Bacteriol.">
        <title>Complete Genome Sequence of Paenibacillus mucilaginosus 3016, a Bacterium Functional as Microbial Fertilizer.</title>
        <authorList>
            <person name="Ma M."/>
            <person name="Wang Z."/>
            <person name="Li L."/>
            <person name="Jiang X."/>
            <person name="Guan D."/>
            <person name="Cao F."/>
            <person name="Chen H."/>
            <person name="Wang X."/>
            <person name="Shen D."/>
            <person name="Du B."/>
            <person name="Li J."/>
        </authorList>
    </citation>
    <scope>NUCLEOTIDE SEQUENCE [LARGE SCALE GENOMIC DNA]</scope>
    <source>
        <strain evidence="2 3">3016</strain>
    </source>
</reference>
<protein>
    <submittedName>
        <fullName evidence="2">Uncharacterized protein</fullName>
    </submittedName>
</protein>
<name>H6NNL4_9BACL</name>